<evidence type="ECO:0008006" key="7">
    <source>
        <dbReference type="Google" id="ProtNLM"/>
    </source>
</evidence>
<dbReference type="EMBL" id="LAZR01043972">
    <property type="protein sequence ID" value="KKL05799.1"/>
    <property type="molecule type" value="Genomic_DNA"/>
</dbReference>
<organism evidence="6">
    <name type="scientific">marine sediment metagenome</name>
    <dbReference type="NCBI Taxonomy" id="412755"/>
    <lineage>
        <taxon>unclassified sequences</taxon>
        <taxon>metagenomes</taxon>
        <taxon>ecological metagenomes</taxon>
    </lineage>
</organism>
<dbReference type="InterPro" id="IPR013762">
    <property type="entry name" value="Integrase-like_cat_sf"/>
</dbReference>
<dbReference type="SUPFAM" id="SSF56349">
    <property type="entry name" value="DNA breaking-rejoining enzymes"/>
    <property type="match status" value="1"/>
</dbReference>
<feature type="domain" description="Core-binding (CB)" evidence="5">
    <location>
        <begin position="28"/>
        <end position="113"/>
    </location>
</feature>
<keyword evidence="2" id="KW-0238">DNA-binding</keyword>
<dbReference type="InterPro" id="IPR004107">
    <property type="entry name" value="Integrase_SAM-like_N"/>
</dbReference>
<keyword evidence="1" id="KW-0229">DNA integration</keyword>
<evidence type="ECO:0000256" key="2">
    <source>
        <dbReference type="ARBA" id="ARBA00023125"/>
    </source>
</evidence>
<dbReference type="CDD" id="cd00397">
    <property type="entry name" value="DNA_BRE_C"/>
    <property type="match status" value="1"/>
</dbReference>
<sequence length="341" mass="37941">MEADALHRVRELDAYYLMGGPPAVRERIPLADARELFLQARNADGLSWQTLLKYRMVTREFLGYARTRSWGYLDQIGTPQVIAFKLNQTALGLSHRTVHLHCSVLRVFLSFAVRMGFLEANPMVGAMPARPTRQANRALTNEERLAIWGFGGKRGPLWRLMLVTGCRRSEVCKLSERSFAFAAIPQPFVRLDAKGRVRSFPLTSMTVELAREFVRVAPTLRSPASPALHSDSVWAAEYSDTLLSISPQTLNRWWGVDRDAMKLARDVVLHTLRHDFATTVVERAGVRSAQQLLGHADIRTTVQYDHTSDEALAAAAGVVGTFLVQLAERKAASAADTGKNG</sequence>
<dbReference type="GO" id="GO:0003677">
    <property type="term" value="F:DNA binding"/>
    <property type="evidence" value="ECO:0007669"/>
    <property type="project" value="UniProtKB-KW"/>
</dbReference>
<name>A0A0F9A8D1_9ZZZZ</name>
<dbReference type="PANTHER" id="PTHR30349:SF41">
    <property type="entry name" value="INTEGRASE_RECOMBINASE PROTEIN MJ0367-RELATED"/>
    <property type="match status" value="1"/>
</dbReference>
<dbReference type="PROSITE" id="PS51898">
    <property type="entry name" value="TYR_RECOMBINASE"/>
    <property type="match status" value="1"/>
</dbReference>
<dbReference type="InterPro" id="IPR011010">
    <property type="entry name" value="DNA_brk_join_enz"/>
</dbReference>
<dbReference type="InterPro" id="IPR010998">
    <property type="entry name" value="Integrase_recombinase_N"/>
</dbReference>
<dbReference type="PANTHER" id="PTHR30349">
    <property type="entry name" value="PHAGE INTEGRASE-RELATED"/>
    <property type="match status" value="1"/>
</dbReference>
<evidence type="ECO:0000259" key="5">
    <source>
        <dbReference type="PROSITE" id="PS51900"/>
    </source>
</evidence>
<evidence type="ECO:0000259" key="4">
    <source>
        <dbReference type="PROSITE" id="PS51898"/>
    </source>
</evidence>
<dbReference type="InterPro" id="IPR002104">
    <property type="entry name" value="Integrase_catalytic"/>
</dbReference>
<dbReference type="Pfam" id="PF02899">
    <property type="entry name" value="Phage_int_SAM_1"/>
    <property type="match status" value="1"/>
</dbReference>
<dbReference type="AlphaFoldDB" id="A0A0F9A8D1"/>
<dbReference type="InterPro" id="IPR044068">
    <property type="entry name" value="CB"/>
</dbReference>
<dbReference type="GO" id="GO:0006310">
    <property type="term" value="P:DNA recombination"/>
    <property type="evidence" value="ECO:0007669"/>
    <property type="project" value="UniProtKB-KW"/>
</dbReference>
<reference evidence="6" key="1">
    <citation type="journal article" date="2015" name="Nature">
        <title>Complex archaea that bridge the gap between prokaryotes and eukaryotes.</title>
        <authorList>
            <person name="Spang A."/>
            <person name="Saw J.H."/>
            <person name="Jorgensen S.L."/>
            <person name="Zaremba-Niedzwiedzka K."/>
            <person name="Martijn J."/>
            <person name="Lind A.E."/>
            <person name="van Eijk R."/>
            <person name="Schleper C."/>
            <person name="Guy L."/>
            <person name="Ettema T.J."/>
        </authorList>
    </citation>
    <scope>NUCLEOTIDE SEQUENCE</scope>
</reference>
<dbReference type="PROSITE" id="PS51900">
    <property type="entry name" value="CB"/>
    <property type="match status" value="1"/>
</dbReference>
<evidence type="ECO:0000313" key="6">
    <source>
        <dbReference type="EMBL" id="KKL05799.1"/>
    </source>
</evidence>
<dbReference type="Gene3D" id="1.10.150.130">
    <property type="match status" value="1"/>
</dbReference>
<dbReference type="GO" id="GO:0015074">
    <property type="term" value="P:DNA integration"/>
    <property type="evidence" value="ECO:0007669"/>
    <property type="project" value="UniProtKB-KW"/>
</dbReference>
<accession>A0A0F9A8D1</accession>
<dbReference type="Pfam" id="PF00589">
    <property type="entry name" value="Phage_integrase"/>
    <property type="match status" value="1"/>
</dbReference>
<gene>
    <name evidence="6" type="ORF">LCGC14_2602430</name>
</gene>
<proteinExistence type="predicted"/>
<comment type="caution">
    <text evidence="6">The sequence shown here is derived from an EMBL/GenBank/DDBJ whole genome shotgun (WGS) entry which is preliminary data.</text>
</comment>
<evidence type="ECO:0000256" key="3">
    <source>
        <dbReference type="ARBA" id="ARBA00023172"/>
    </source>
</evidence>
<protein>
    <recommendedName>
        <fullName evidence="7">Tyr recombinase domain-containing protein</fullName>
    </recommendedName>
</protein>
<dbReference type="Gene3D" id="1.10.443.10">
    <property type="entry name" value="Intergrase catalytic core"/>
    <property type="match status" value="1"/>
</dbReference>
<feature type="domain" description="Tyr recombinase" evidence="4">
    <location>
        <begin position="126"/>
        <end position="317"/>
    </location>
</feature>
<keyword evidence="3" id="KW-0233">DNA recombination</keyword>
<evidence type="ECO:0000256" key="1">
    <source>
        <dbReference type="ARBA" id="ARBA00022908"/>
    </source>
</evidence>
<dbReference type="InterPro" id="IPR050090">
    <property type="entry name" value="Tyrosine_recombinase_XerCD"/>
</dbReference>